<dbReference type="OrthoDB" id="9808002at2"/>
<comment type="cofactor">
    <cofactor evidence="1 7">
        <name>pyridoxal 5'-phosphate</name>
        <dbReference type="ChEBI" id="CHEBI:597326"/>
    </cofactor>
</comment>
<keyword evidence="4" id="KW-0663">Pyridoxal phosphate</keyword>
<proteinExistence type="inferred from homology"/>
<evidence type="ECO:0000256" key="2">
    <source>
        <dbReference type="ARBA" id="ARBA00006490"/>
    </source>
</evidence>
<dbReference type="Gene3D" id="3.90.1150.10">
    <property type="entry name" value="Aspartate Aminotransferase, domain 1"/>
    <property type="match status" value="1"/>
</dbReference>
<protein>
    <submittedName>
        <fullName evidence="9">Cysteine desulfurase</fullName>
    </submittedName>
</protein>
<dbReference type="Proteomes" id="UP000184536">
    <property type="component" value="Unassembled WGS sequence"/>
</dbReference>
<dbReference type="RefSeq" id="WP_110940953.1">
    <property type="nucleotide sequence ID" value="NZ_FQZV01000020.1"/>
</dbReference>
<dbReference type="AlphaFoldDB" id="A0A1M6IBJ2"/>
<evidence type="ECO:0000256" key="7">
    <source>
        <dbReference type="RuleBase" id="RU004504"/>
    </source>
</evidence>
<dbReference type="GO" id="GO:0046872">
    <property type="term" value="F:metal ion binding"/>
    <property type="evidence" value="ECO:0007669"/>
    <property type="project" value="UniProtKB-KW"/>
</dbReference>
<evidence type="ECO:0000313" key="10">
    <source>
        <dbReference type="Proteomes" id="UP000184536"/>
    </source>
</evidence>
<dbReference type="GO" id="GO:0031071">
    <property type="term" value="F:cysteine desulfurase activity"/>
    <property type="evidence" value="ECO:0007669"/>
    <property type="project" value="UniProtKB-ARBA"/>
</dbReference>
<evidence type="ECO:0000256" key="6">
    <source>
        <dbReference type="ARBA" id="ARBA00023014"/>
    </source>
</evidence>
<reference evidence="10" key="1">
    <citation type="submission" date="2016-11" db="EMBL/GenBank/DDBJ databases">
        <authorList>
            <person name="Varghese N."/>
            <person name="Submissions S."/>
        </authorList>
    </citation>
    <scope>NUCLEOTIDE SEQUENCE [LARGE SCALE GENOMIC DNA]</scope>
    <source>
        <strain evidence="10">DSM 17957</strain>
    </source>
</reference>
<keyword evidence="6" id="KW-0411">Iron-sulfur</keyword>
<dbReference type="InterPro" id="IPR015422">
    <property type="entry name" value="PyrdxlP-dep_Trfase_small"/>
</dbReference>
<dbReference type="NCBIfam" id="NF002806">
    <property type="entry name" value="PRK02948.1"/>
    <property type="match status" value="1"/>
</dbReference>
<dbReference type="STRING" id="1121919.SAMN02745975_01800"/>
<evidence type="ECO:0000259" key="8">
    <source>
        <dbReference type="Pfam" id="PF00266"/>
    </source>
</evidence>
<dbReference type="Gene3D" id="3.40.640.10">
    <property type="entry name" value="Type I PLP-dependent aspartate aminotransferase-like (Major domain)"/>
    <property type="match status" value="1"/>
</dbReference>
<dbReference type="FunFam" id="3.40.640.10:FF:000084">
    <property type="entry name" value="IscS-like cysteine desulfurase"/>
    <property type="match status" value="1"/>
</dbReference>
<organism evidence="9 10">
    <name type="scientific">Geosporobacter subterraneus DSM 17957</name>
    <dbReference type="NCBI Taxonomy" id="1121919"/>
    <lineage>
        <taxon>Bacteria</taxon>
        <taxon>Bacillati</taxon>
        <taxon>Bacillota</taxon>
        <taxon>Clostridia</taxon>
        <taxon>Peptostreptococcales</taxon>
        <taxon>Thermotaleaceae</taxon>
        <taxon>Geosporobacter</taxon>
    </lineage>
</organism>
<keyword evidence="5" id="KW-0408">Iron</keyword>
<dbReference type="InterPro" id="IPR000192">
    <property type="entry name" value="Aminotrans_V_dom"/>
</dbReference>
<sequence length="385" mass="42348">MEAYFDNSATTKPSDEVVKAMLEALTIYYGNPSSLHRKGVAVEKLIKTSRKQLAKALGVKDEEIIFTSGGTESNNAAILGTVAAKKRKGNKIITTRIEHPSVLNVFKSLEAKEYEVVYLDVNREGKIDLNQLEQELDAQTILLSIMHVNNEVGTLQPIGEVRKMLERSNSKAIFHVDAVQSFGKLRFNPAKLGIDLLSISGHKVHGPKGIGALYVKKDLQLTPIAYGGGQEIGIRPGTENVPGILGLGAAASTIEEKIEVHISKMDTLRNRLKEGILSEIQDVIINGSINNESAPHILNVSFFGIRGEVLLHMLEQDNIYVSTGSACSSKKSSQSHVLKAMGLTDQEIEGAVRFSFSYENTIEEVDYGLSRLKKHVQELRKIMKR</sequence>
<keyword evidence="3" id="KW-0479">Metal-binding</keyword>
<evidence type="ECO:0000256" key="3">
    <source>
        <dbReference type="ARBA" id="ARBA00022723"/>
    </source>
</evidence>
<accession>A0A1M6IBJ2</accession>
<evidence type="ECO:0000313" key="9">
    <source>
        <dbReference type="EMBL" id="SHJ31795.1"/>
    </source>
</evidence>
<dbReference type="InterPro" id="IPR015424">
    <property type="entry name" value="PyrdxlP-dep_Trfase"/>
</dbReference>
<dbReference type="Gene3D" id="1.10.260.50">
    <property type="match status" value="1"/>
</dbReference>
<dbReference type="PROSITE" id="PS00595">
    <property type="entry name" value="AA_TRANSFER_CLASS_5"/>
    <property type="match status" value="1"/>
</dbReference>
<dbReference type="InterPro" id="IPR015421">
    <property type="entry name" value="PyrdxlP-dep_Trfase_major"/>
</dbReference>
<keyword evidence="10" id="KW-1185">Reference proteome</keyword>
<feature type="domain" description="Aminotransferase class V" evidence="8">
    <location>
        <begin position="4"/>
        <end position="367"/>
    </location>
</feature>
<name>A0A1M6IBJ2_9FIRM</name>
<dbReference type="PANTHER" id="PTHR11601:SF50">
    <property type="entry name" value="CYSTEINE DESULFURASE ISCS 2-RELATED"/>
    <property type="match status" value="1"/>
</dbReference>
<dbReference type="InterPro" id="IPR020578">
    <property type="entry name" value="Aminotrans_V_PyrdxlP_BS"/>
</dbReference>
<dbReference type="Pfam" id="PF00266">
    <property type="entry name" value="Aminotran_5"/>
    <property type="match status" value="1"/>
</dbReference>
<comment type="similarity">
    <text evidence="2">Belongs to the class-V pyridoxal-phosphate-dependent aminotransferase family. NifS/IscS subfamily.</text>
</comment>
<evidence type="ECO:0000256" key="4">
    <source>
        <dbReference type="ARBA" id="ARBA00022898"/>
    </source>
</evidence>
<dbReference type="InterPro" id="IPR016454">
    <property type="entry name" value="Cysteine_dSase"/>
</dbReference>
<dbReference type="SUPFAM" id="SSF53383">
    <property type="entry name" value="PLP-dependent transferases"/>
    <property type="match status" value="1"/>
</dbReference>
<dbReference type="EMBL" id="FQZV01000020">
    <property type="protein sequence ID" value="SHJ31795.1"/>
    <property type="molecule type" value="Genomic_DNA"/>
</dbReference>
<evidence type="ECO:0000256" key="1">
    <source>
        <dbReference type="ARBA" id="ARBA00001933"/>
    </source>
</evidence>
<gene>
    <name evidence="9" type="ORF">SAMN02745975_01800</name>
</gene>
<evidence type="ECO:0000256" key="5">
    <source>
        <dbReference type="ARBA" id="ARBA00023004"/>
    </source>
</evidence>
<dbReference type="PANTHER" id="PTHR11601">
    <property type="entry name" value="CYSTEINE DESULFURYLASE FAMILY MEMBER"/>
    <property type="match status" value="1"/>
</dbReference>
<dbReference type="PIRSF" id="PIRSF005572">
    <property type="entry name" value="NifS"/>
    <property type="match status" value="1"/>
</dbReference>
<dbReference type="GO" id="GO:0051536">
    <property type="term" value="F:iron-sulfur cluster binding"/>
    <property type="evidence" value="ECO:0007669"/>
    <property type="project" value="UniProtKB-KW"/>
</dbReference>